<organism evidence="1 2">
    <name type="scientific">Rotaria sordida</name>
    <dbReference type="NCBI Taxonomy" id="392033"/>
    <lineage>
        <taxon>Eukaryota</taxon>
        <taxon>Metazoa</taxon>
        <taxon>Spiralia</taxon>
        <taxon>Gnathifera</taxon>
        <taxon>Rotifera</taxon>
        <taxon>Eurotatoria</taxon>
        <taxon>Bdelloidea</taxon>
        <taxon>Philodinida</taxon>
        <taxon>Philodinidae</taxon>
        <taxon>Rotaria</taxon>
    </lineage>
</organism>
<accession>A0A820ER78</accession>
<evidence type="ECO:0000313" key="2">
    <source>
        <dbReference type="Proteomes" id="UP000663836"/>
    </source>
</evidence>
<gene>
    <name evidence="1" type="ORF">JBS370_LOCUS38723</name>
</gene>
<dbReference type="AlphaFoldDB" id="A0A820ER78"/>
<evidence type="ECO:0000313" key="1">
    <source>
        <dbReference type="EMBL" id="CAF4251159.1"/>
    </source>
</evidence>
<protein>
    <submittedName>
        <fullName evidence="1">Uncharacterized protein</fullName>
    </submittedName>
</protein>
<proteinExistence type="predicted"/>
<name>A0A820ER78_9BILA</name>
<reference evidence="1" key="1">
    <citation type="submission" date="2021-02" db="EMBL/GenBank/DDBJ databases">
        <authorList>
            <person name="Nowell W R."/>
        </authorList>
    </citation>
    <scope>NUCLEOTIDE SEQUENCE</scope>
</reference>
<dbReference type="Proteomes" id="UP000663836">
    <property type="component" value="Unassembled WGS sequence"/>
</dbReference>
<feature type="non-terminal residue" evidence="1">
    <location>
        <position position="25"/>
    </location>
</feature>
<sequence length="25" mass="3036">MNMFVLTKEKFDSFLPYEIVILRSN</sequence>
<dbReference type="EMBL" id="CAJOBD010022469">
    <property type="protein sequence ID" value="CAF4251159.1"/>
    <property type="molecule type" value="Genomic_DNA"/>
</dbReference>
<comment type="caution">
    <text evidence="1">The sequence shown here is derived from an EMBL/GenBank/DDBJ whole genome shotgun (WGS) entry which is preliminary data.</text>
</comment>